<accession>A0A0P6Y7Z2</accession>
<feature type="transmembrane region" description="Helical" evidence="1">
    <location>
        <begin position="173"/>
        <end position="195"/>
    </location>
</feature>
<comment type="caution">
    <text evidence="2">The sequence shown here is derived from an EMBL/GenBank/DDBJ whole genome shotgun (WGS) entry which is preliminary data.</text>
</comment>
<proteinExistence type="predicted"/>
<dbReference type="Proteomes" id="UP000050514">
    <property type="component" value="Unassembled WGS sequence"/>
</dbReference>
<dbReference type="EMBL" id="LGHJ01000008">
    <property type="protein sequence ID" value="KPL77781.1"/>
    <property type="molecule type" value="Genomic_DNA"/>
</dbReference>
<evidence type="ECO:0000256" key="1">
    <source>
        <dbReference type="SAM" id="Phobius"/>
    </source>
</evidence>
<dbReference type="AlphaFoldDB" id="A0A0P6Y7Z2"/>
<evidence type="ECO:0000313" key="2">
    <source>
        <dbReference type="EMBL" id="KPL77781.1"/>
    </source>
</evidence>
<feature type="transmembrane region" description="Helical" evidence="1">
    <location>
        <begin position="202"/>
        <end position="222"/>
    </location>
</feature>
<keyword evidence="3" id="KW-1185">Reference proteome</keyword>
<feature type="transmembrane region" description="Helical" evidence="1">
    <location>
        <begin position="31"/>
        <end position="53"/>
    </location>
</feature>
<protein>
    <submittedName>
        <fullName evidence="2">Uncharacterized protein</fullName>
    </submittedName>
</protein>
<name>A0A0P6Y7Z2_9CHLR</name>
<dbReference type="STRING" id="360411.AC812_02755"/>
<organism evidence="2 3">
    <name type="scientific">Bellilinea caldifistulae</name>
    <dbReference type="NCBI Taxonomy" id="360411"/>
    <lineage>
        <taxon>Bacteria</taxon>
        <taxon>Bacillati</taxon>
        <taxon>Chloroflexota</taxon>
        <taxon>Anaerolineae</taxon>
        <taxon>Anaerolineales</taxon>
        <taxon>Anaerolineaceae</taxon>
        <taxon>Bellilinea</taxon>
    </lineage>
</organism>
<keyword evidence="1" id="KW-0812">Transmembrane</keyword>
<gene>
    <name evidence="2" type="ORF">AC812_02755</name>
</gene>
<feature type="transmembrane region" description="Helical" evidence="1">
    <location>
        <begin position="65"/>
        <end position="87"/>
    </location>
</feature>
<keyword evidence="1" id="KW-1133">Transmembrane helix</keyword>
<evidence type="ECO:0000313" key="3">
    <source>
        <dbReference type="Proteomes" id="UP000050514"/>
    </source>
</evidence>
<sequence>MRKLTKKQRQRIIPVRYLYFQIEQKLLRMRWLLPIPTILFISYIVIGGVLVRARNYGLSSNSWDALFSVFGNGNLIFFVLNPLYLYLVSDMFLESGIGQLALLRVGSRRRWWLSKVLILGLAVFCYTGLNVGIVAMTATFVLPWDNSWSQAVLQYPQEFNLNPEALTISSTSAIRWLLLLLSLGWFSMGLLVMCFTLLSNHYLVGFTAGVIANFSGLVALRANLPLPYAYLSIHQHLLFNLHSFGDVITPYPSLPTSIYYWVLWCSILLIVGFKFAHKQDFIHREQ</sequence>
<feature type="transmembrane region" description="Helical" evidence="1">
    <location>
        <begin position="258"/>
        <end position="276"/>
    </location>
</feature>
<reference evidence="2 3" key="1">
    <citation type="submission" date="2015-07" db="EMBL/GenBank/DDBJ databases">
        <title>Draft genome of Bellilinea caldifistulae DSM 17877.</title>
        <authorList>
            <person name="Hemp J."/>
            <person name="Ward L.M."/>
            <person name="Pace L.A."/>
            <person name="Fischer W.W."/>
        </authorList>
    </citation>
    <scope>NUCLEOTIDE SEQUENCE [LARGE SCALE GENOMIC DNA]</scope>
    <source>
        <strain evidence="2 3">GOMI-1</strain>
    </source>
</reference>
<feature type="transmembrane region" description="Helical" evidence="1">
    <location>
        <begin position="116"/>
        <end position="142"/>
    </location>
</feature>
<keyword evidence="1" id="KW-0472">Membrane</keyword>